<dbReference type="EMBL" id="LAZR01063810">
    <property type="protein sequence ID" value="KKK58773.1"/>
    <property type="molecule type" value="Genomic_DNA"/>
</dbReference>
<dbReference type="InterPro" id="IPR001279">
    <property type="entry name" value="Metallo-B-lactamas"/>
</dbReference>
<feature type="domain" description="Metallo-beta-lactamase" evidence="1">
    <location>
        <begin position="11"/>
        <end position="191"/>
    </location>
</feature>
<accession>A0A0F8WQ39</accession>
<reference evidence="2" key="1">
    <citation type="journal article" date="2015" name="Nature">
        <title>Complex archaea that bridge the gap between prokaryotes and eukaryotes.</title>
        <authorList>
            <person name="Spang A."/>
            <person name="Saw J.H."/>
            <person name="Jorgensen S.L."/>
            <person name="Zaremba-Niedzwiedzka K."/>
            <person name="Martijn J."/>
            <person name="Lind A.E."/>
            <person name="van Eijk R."/>
            <person name="Schleper C."/>
            <person name="Guy L."/>
            <person name="Ettema T.J."/>
        </authorList>
    </citation>
    <scope>NUCLEOTIDE SEQUENCE</scope>
</reference>
<dbReference type="AlphaFoldDB" id="A0A0F8WQ39"/>
<dbReference type="InterPro" id="IPR036866">
    <property type="entry name" value="RibonucZ/Hydroxyglut_hydro"/>
</dbReference>
<proteinExistence type="predicted"/>
<evidence type="ECO:0000313" key="2">
    <source>
        <dbReference type="EMBL" id="KKK58773.1"/>
    </source>
</evidence>
<name>A0A0F8WQ39_9ZZZZ</name>
<sequence length="275" mass="30169">MHVISLQSGSNGNCVYVEADGVRLLFDAGISGKQAELRLASHGRDICRADAVVISHDHWDHARCMGIFQRKFGLPVHVTTKTLDAAARRCRLGPIEVVHHFESAAVLRFGDVSVETIPTAHDATDGVAFVVDDGRHRVGILTDLGHVFDGLEAIVASLDAIVLESNYDADMLAGGDYPERLKRRIRGRHGHLSNVEAARLLRDAAGERMQWACLAHLSEDNNDPEVALQTHRKILGDRFPLHVAGRYEATDVLETSERVSEGRVKGCHGRLARPC</sequence>
<dbReference type="Gene3D" id="3.60.15.10">
    <property type="entry name" value="Ribonuclease Z/Hydroxyacylglutathione hydrolase-like"/>
    <property type="match status" value="1"/>
</dbReference>
<gene>
    <name evidence="2" type="ORF">LCGC14_3041050</name>
</gene>
<comment type="caution">
    <text evidence="2">The sequence shown here is derived from an EMBL/GenBank/DDBJ whole genome shotgun (WGS) entry which is preliminary data.</text>
</comment>
<organism evidence="2">
    <name type="scientific">marine sediment metagenome</name>
    <dbReference type="NCBI Taxonomy" id="412755"/>
    <lineage>
        <taxon>unclassified sequences</taxon>
        <taxon>metagenomes</taxon>
        <taxon>ecological metagenomes</taxon>
    </lineage>
</organism>
<protein>
    <recommendedName>
        <fullName evidence="1">Metallo-beta-lactamase domain-containing protein</fullName>
    </recommendedName>
</protein>
<dbReference type="PANTHER" id="PTHR47619:SF1">
    <property type="entry name" value="EXODEOXYRIBONUCLEASE WALJ"/>
    <property type="match status" value="1"/>
</dbReference>
<dbReference type="PANTHER" id="PTHR47619">
    <property type="entry name" value="METALLO-HYDROLASE YYCJ-RELATED"/>
    <property type="match status" value="1"/>
</dbReference>
<dbReference type="SUPFAM" id="SSF56281">
    <property type="entry name" value="Metallo-hydrolase/oxidoreductase"/>
    <property type="match status" value="1"/>
</dbReference>
<evidence type="ECO:0000259" key="1">
    <source>
        <dbReference type="SMART" id="SM00849"/>
    </source>
</evidence>
<dbReference type="Pfam" id="PF12706">
    <property type="entry name" value="Lactamase_B_2"/>
    <property type="match status" value="1"/>
</dbReference>
<dbReference type="SMART" id="SM00849">
    <property type="entry name" value="Lactamase_B"/>
    <property type="match status" value="1"/>
</dbReference>
<dbReference type="InterPro" id="IPR052533">
    <property type="entry name" value="WalJ/YycJ-like"/>
</dbReference>